<organism evidence="2 3">
    <name type="scientific">Dryococelus australis</name>
    <dbReference type="NCBI Taxonomy" id="614101"/>
    <lineage>
        <taxon>Eukaryota</taxon>
        <taxon>Metazoa</taxon>
        <taxon>Ecdysozoa</taxon>
        <taxon>Arthropoda</taxon>
        <taxon>Hexapoda</taxon>
        <taxon>Insecta</taxon>
        <taxon>Pterygota</taxon>
        <taxon>Neoptera</taxon>
        <taxon>Polyneoptera</taxon>
        <taxon>Phasmatodea</taxon>
        <taxon>Verophasmatodea</taxon>
        <taxon>Anareolatae</taxon>
        <taxon>Phasmatidae</taxon>
        <taxon>Eurycanthinae</taxon>
        <taxon>Dryococelus</taxon>
    </lineage>
</organism>
<feature type="compositionally biased region" description="Polar residues" evidence="1">
    <location>
        <begin position="1"/>
        <end position="14"/>
    </location>
</feature>
<keyword evidence="3" id="KW-1185">Reference proteome</keyword>
<protein>
    <submittedName>
        <fullName evidence="2">Uncharacterized protein</fullName>
    </submittedName>
</protein>
<feature type="compositionally biased region" description="Basic and acidic residues" evidence="1">
    <location>
        <begin position="15"/>
        <end position="37"/>
    </location>
</feature>
<dbReference type="EMBL" id="JARBHB010000005">
    <property type="protein sequence ID" value="KAJ8883969.1"/>
    <property type="molecule type" value="Genomic_DNA"/>
</dbReference>
<dbReference type="Proteomes" id="UP001159363">
    <property type="component" value="Chromosome 4"/>
</dbReference>
<sequence>MKGNQQAQLHSQRFVSDKGKSSENHLSELYERSRHLEHPVSDEEFVVLISKELPVKYQSLCTGALTAVQSPTDSTTPLYPGYQNRDYHNPPPHEPLVNLFATEPYQPADQHNNDAEFRGVRVQQPASPTRPRDEPQAASQVYDPKKLPKWPDTTEGTAVNNAALLEEARSCVESRLILAAECRKTFKLRELKIGQLVLVVAKHVSKYWDQVTREAFSHLILDLIEW</sequence>
<accession>A0ABQ9HI34</accession>
<evidence type="ECO:0000313" key="2">
    <source>
        <dbReference type="EMBL" id="KAJ8883969.1"/>
    </source>
</evidence>
<gene>
    <name evidence="2" type="ORF">PR048_015825</name>
</gene>
<name>A0ABQ9HI34_9NEOP</name>
<evidence type="ECO:0000256" key="1">
    <source>
        <dbReference type="SAM" id="MobiDB-lite"/>
    </source>
</evidence>
<evidence type="ECO:0000313" key="3">
    <source>
        <dbReference type="Proteomes" id="UP001159363"/>
    </source>
</evidence>
<proteinExistence type="predicted"/>
<comment type="caution">
    <text evidence="2">The sequence shown here is derived from an EMBL/GenBank/DDBJ whole genome shotgun (WGS) entry which is preliminary data.</text>
</comment>
<feature type="region of interest" description="Disordered" evidence="1">
    <location>
        <begin position="1"/>
        <end position="37"/>
    </location>
</feature>
<reference evidence="2 3" key="1">
    <citation type="submission" date="2023-02" db="EMBL/GenBank/DDBJ databases">
        <title>LHISI_Scaffold_Assembly.</title>
        <authorList>
            <person name="Stuart O.P."/>
            <person name="Cleave R."/>
            <person name="Magrath M.J.L."/>
            <person name="Mikheyev A.S."/>
        </authorList>
    </citation>
    <scope>NUCLEOTIDE SEQUENCE [LARGE SCALE GENOMIC DNA]</scope>
    <source>
        <strain evidence="2">Daus_M_001</strain>
        <tissue evidence="2">Leg muscle</tissue>
    </source>
</reference>
<feature type="region of interest" description="Disordered" evidence="1">
    <location>
        <begin position="122"/>
        <end position="152"/>
    </location>
</feature>